<dbReference type="InterPro" id="IPR012651">
    <property type="entry name" value="Thia_Transptr_ThiT"/>
</dbReference>
<evidence type="ECO:0000256" key="1">
    <source>
        <dbReference type="SAM" id="Phobius"/>
    </source>
</evidence>
<reference evidence="2" key="1">
    <citation type="journal article" date="2013" name="Extremophiles">
        <title>Proteinivorax tanatarense gen. nov., sp. nov., an anaerobic, haloalkaliphilic, proteolytic bacterium isolated from a decaying algal bloom, and proposal of Proteinivoraceae fam. nov.</title>
        <authorList>
            <person name="Kevbrin V."/>
            <person name="Boltyanskaya Y."/>
            <person name="Zhilina T."/>
            <person name="Kolganova T."/>
            <person name="Lavrentjeva E."/>
            <person name="Kuznetsov B."/>
        </authorList>
    </citation>
    <scope>NUCLEOTIDE SEQUENCE</scope>
    <source>
        <strain evidence="2">Z-910T</strain>
    </source>
</reference>
<protein>
    <submittedName>
        <fullName evidence="2">Energy-coupled thiamine transporter ThiT</fullName>
    </submittedName>
</protein>
<dbReference type="EMBL" id="CP158367">
    <property type="protein sequence ID" value="XBX76155.1"/>
    <property type="molecule type" value="Genomic_DNA"/>
</dbReference>
<feature type="transmembrane region" description="Helical" evidence="1">
    <location>
        <begin position="134"/>
        <end position="155"/>
    </location>
</feature>
<accession>A0AAU7VPW7</accession>
<sequence length="262" mass="29118">MRNEKTKILVEAGVMLALAIILSYLRLGRMPQGGSVSLQMLPIFIIALRWGVVPGVLTGAAFGLMQILLGEAWIATPLQAFIDYPLAFGVVGIAGFFRNKKVVGIALGGMLRFLCHFFAGVVFFAEYAGEQNVYIYSGVYNITYILPEIIIAALITPMLLSKIKGVSNNQQQEQEYHTFKLLISVALPLLLTVFLMDEFKLEFINEFLFKGVIGLAWLITLVANIRDYLKNNFKTPLIVFIYTQLVTLAAYIAIAVFTLFSS</sequence>
<dbReference type="GO" id="GO:0015234">
    <property type="term" value="F:thiamine transmembrane transporter activity"/>
    <property type="evidence" value="ECO:0007669"/>
    <property type="project" value="InterPro"/>
</dbReference>
<feature type="transmembrane region" description="Helical" evidence="1">
    <location>
        <begin position="207"/>
        <end position="225"/>
    </location>
</feature>
<dbReference type="Pfam" id="PF09515">
    <property type="entry name" value="Thia_YuaJ"/>
    <property type="match status" value="1"/>
</dbReference>
<reference evidence="2" key="2">
    <citation type="submission" date="2024-06" db="EMBL/GenBank/DDBJ databases">
        <authorList>
            <person name="Petrova K.O."/>
            <person name="Toshchakov S.V."/>
            <person name="Boltjanskaja Y.V."/>
            <person name="Kevbrin V."/>
        </authorList>
    </citation>
    <scope>NUCLEOTIDE SEQUENCE</scope>
    <source>
        <strain evidence="2">Z-910T</strain>
    </source>
</reference>
<evidence type="ECO:0000313" key="2">
    <source>
        <dbReference type="EMBL" id="XBX76155.1"/>
    </source>
</evidence>
<dbReference type="GO" id="GO:0005886">
    <property type="term" value="C:plasma membrane"/>
    <property type="evidence" value="ECO:0007669"/>
    <property type="project" value="InterPro"/>
</dbReference>
<name>A0AAU7VPW7_9FIRM</name>
<organism evidence="2">
    <name type="scientific">Proteinivorax tanatarense</name>
    <dbReference type="NCBI Taxonomy" id="1260629"/>
    <lineage>
        <taxon>Bacteria</taxon>
        <taxon>Bacillati</taxon>
        <taxon>Bacillota</taxon>
        <taxon>Clostridia</taxon>
        <taxon>Eubacteriales</taxon>
        <taxon>Proteinivoracaceae</taxon>
        <taxon>Proteinivorax</taxon>
    </lineage>
</organism>
<dbReference type="RefSeq" id="WP_350344889.1">
    <property type="nucleotide sequence ID" value="NZ_CP158367.1"/>
</dbReference>
<feature type="transmembrane region" description="Helical" evidence="1">
    <location>
        <begin position="176"/>
        <end position="195"/>
    </location>
</feature>
<keyword evidence="1" id="KW-1133">Transmembrane helix</keyword>
<dbReference type="NCBIfam" id="TIGR02357">
    <property type="entry name" value="ECF_ThiT_YuaJ"/>
    <property type="match status" value="1"/>
</dbReference>
<gene>
    <name evidence="2" type="primary">thiT</name>
    <name evidence="2" type="ORF">PRVXT_001333</name>
</gene>
<feature type="transmembrane region" description="Helical" evidence="1">
    <location>
        <begin position="237"/>
        <end position="260"/>
    </location>
</feature>
<keyword evidence="1" id="KW-0472">Membrane</keyword>
<dbReference type="Gene3D" id="1.10.1760.20">
    <property type="match status" value="1"/>
</dbReference>
<feature type="transmembrane region" description="Helical" evidence="1">
    <location>
        <begin position="6"/>
        <end position="25"/>
    </location>
</feature>
<proteinExistence type="predicted"/>
<dbReference type="AlphaFoldDB" id="A0AAU7VPW7"/>
<feature type="transmembrane region" description="Helical" evidence="1">
    <location>
        <begin position="109"/>
        <end position="128"/>
    </location>
</feature>
<keyword evidence="1" id="KW-0812">Transmembrane</keyword>
<feature type="transmembrane region" description="Helical" evidence="1">
    <location>
        <begin position="81"/>
        <end position="97"/>
    </location>
</feature>
<feature type="transmembrane region" description="Helical" evidence="1">
    <location>
        <begin position="46"/>
        <end position="69"/>
    </location>
</feature>